<gene>
    <name evidence="3" type="ordered locus">AM1_E0100</name>
</gene>
<geneLocation type="plasmid" evidence="3 4">
    <name>pREB5</name>
</geneLocation>
<dbReference type="PRINTS" id="PR00081">
    <property type="entry name" value="GDHRDH"/>
</dbReference>
<evidence type="ECO:0000256" key="2">
    <source>
        <dbReference type="ARBA" id="ARBA00023002"/>
    </source>
</evidence>
<dbReference type="Gene3D" id="3.40.50.720">
    <property type="entry name" value="NAD(P)-binding Rossmann-like Domain"/>
    <property type="match status" value="1"/>
</dbReference>
<dbReference type="OrthoDB" id="9804104at2"/>
<sequence length="261" mass="27545">MNNNLLANKTAVIFGAGGHLGQQVTRAYAEQGANVFASSLNGVSGSGQSDIKEVTQVDALNEDEVQTYLDAVVAETGTLDIVTNLTGSNPADFNHGKPAVDVSLEQFLIPQKTATATQFVTAKAAYKHMAHQHKGVIIFITSTLSKVGSPWSPALTASHAATEGLLKSLANEWGPDGIRVVGVRSEAMPESPTINYTFTEMGKNLKLTRAQMQAFIEQNKTALKRLPSAQETAGVMVLAASDLAAYMTGTVLNCSGGHVLE</sequence>
<dbReference type="HOGENOM" id="CLU_010194_1_2_3"/>
<dbReference type="Pfam" id="PF13561">
    <property type="entry name" value="adh_short_C2"/>
    <property type="match status" value="1"/>
</dbReference>
<evidence type="ECO:0000256" key="1">
    <source>
        <dbReference type="ARBA" id="ARBA00006484"/>
    </source>
</evidence>
<keyword evidence="4" id="KW-1185">Reference proteome</keyword>
<dbReference type="Proteomes" id="UP000000268">
    <property type="component" value="Plasmid pREB5"/>
</dbReference>
<organism evidence="3 4">
    <name type="scientific">Acaryochloris marina (strain MBIC 11017)</name>
    <dbReference type="NCBI Taxonomy" id="329726"/>
    <lineage>
        <taxon>Bacteria</taxon>
        <taxon>Bacillati</taxon>
        <taxon>Cyanobacteriota</taxon>
        <taxon>Cyanophyceae</taxon>
        <taxon>Acaryochloridales</taxon>
        <taxon>Acaryochloridaceae</taxon>
        <taxon>Acaryochloris</taxon>
    </lineage>
</organism>
<evidence type="ECO:0000313" key="4">
    <source>
        <dbReference type="Proteomes" id="UP000000268"/>
    </source>
</evidence>
<evidence type="ECO:0000313" key="3">
    <source>
        <dbReference type="EMBL" id="ABW32869.1"/>
    </source>
</evidence>
<keyword evidence="3" id="KW-0614">Plasmid</keyword>
<proteinExistence type="inferred from homology"/>
<dbReference type="GO" id="GO:0016491">
    <property type="term" value="F:oxidoreductase activity"/>
    <property type="evidence" value="ECO:0007669"/>
    <property type="project" value="UniProtKB-KW"/>
</dbReference>
<accession>A8ZPD3</accession>
<dbReference type="PANTHER" id="PTHR24321">
    <property type="entry name" value="DEHYDROGENASES, SHORT CHAIN"/>
    <property type="match status" value="1"/>
</dbReference>
<comment type="similarity">
    <text evidence="1">Belongs to the short-chain dehydrogenases/reductases (SDR) family.</text>
</comment>
<dbReference type="RefSeq" id="WP_012167983.1">
    <property type="nucleotide sequence ID" value="NC_009930.1"/>
</dbReference>
<protein>
    <submittedName>
        <fullName evidence="3">Short-chain dehydrogenase/reductase SDR, putative</fullName>
    </submittedName>
</protein>
<name>A8ZPD3_ACAM1</name>
<dbReference type="InterPro" id="IPR036291">
    <property type="entry name" value="NAD(P)-bd_dom_sf"/>
</dbReference>
<dbReference type="KEGG" id="amr:AM1_E0100"/>
<dbReference type="InterPro" id="IPR002347">
    <property type="entry name" value="SDR_fam"/>
</dbReference>
<dbReference type="SUPFAM" id="SSF51735">
    <property type="entry name" value="NAD(P)-binding Rossmann-fold domains"/>
    <property type="match status" value="1"/>
</dbReference>
<keyword evidence="2" id="KW-0560">Oxidoreductase</keyword>
<dbReference type="AlphaFoldDB" id="A8ZPD3"/>
<dbReference type="PANTHER" id="PTHR24321:SF8">
    <property type="entry name" value="ESTRADIOL 17-BETA-DEHYDROGENASE 8-RELATED"/>
    <property type="match status" value="1"/>
</dbReference>
<dbReference type="EMBL" id="CP000842">
    <property type="protein sequence ID" value="ABW32869.1"/>
    <property type="molecule type" value="Genomic_DNA"/>
</dbReference>
<dbReference type="CDD" id="cd05233">
    <property type="entry name" value="SDR_c"/>
    <property type="match status" value="1"/>
</dbReference>
<reference evidence="3 4" key="1">
    <citation type="journal article" date="2008" name="Proc. Natl. Acad. Sci. U.S.A.">
        <title>Niche adaptation and genome expansion in the chlorophyll d-producing cyanobacterium Acaryochloris marina.</title>
        <authorList>
            <person name="Swingley W.D."/>
            <person name="Chen M."/>
            <person name="Cheung P.C."/>
            <person name="Conrad A.L."/>
            <person name="Dejesa L.C."/>
            <person name="Hao J."/>
            <person name="Honchak B.M."/>
            <person name="Karbach L.E."/>
            <person name="Kurdoglu A."/>
            <person name="Lahiri S."/>
            <person name="Mastrian S.D."/>
            <person name="Miyashita H."/>
            <person name="Page L."/>
            <person name="Ramakrishna P."/>
            <person name="Satoh S."/>
            <person name="Sattley W.M."/>
            <person name="Shimada Y."/>
            <person name="Taylor H.L."/>
            <person name="Tomo T."/>
            <person name="Tsuchiya T."/>
            <person name="Wang Z.T."/>
            <person name="Raymond J."/>
            <person name="Mimuro M."/>
            <person name="Blankenship R.E."/>
            <person name="Touchman J.W."/>
        </authorList>
    </citation>
    <scope>NUCLEOTIDE SEQUENCE [LARGE SCALE GENOMIC DNA]</scope>
    <source>
        <strain evidence="4">MBIC 11017</strain>
        <plasmid evidence="4">Plasmid pREB5</plasmid>
    </source>
</reference>